<protein>
    <recommendedName>
        <fullName evidence="3">MarR family transcriptional regulator</fullName>
    </recommendedName>
</protein>
<comment type="caution">
    <text evidence="1">The sequence shown here is derived from an EMBL/GenBank/DDBJ whole genome shotgun (WGS) entry which is preliminary data.</text>
</comment>
<evidence type="ECO:0000313" key="2">
    <source>
        <dbReference type="Proteomes" id="UP001302120"/>
    </source>
</evidence>
<evidence type="ECO:0000313" key="1">
    <source>
        <dbReference type="EMBL" id="MEA5580223.1"/>
    </source>
</evidence>
<gene>
    <name evidence="1" type="ORF">VB620_02585</name>
</gene>
<dbReference type="EMBL" id="JAYGHG010000002">
    <property type="protein sequence ID" value="MEA5580223.1"/>
    <property type="molecule type" value="Genomic_DNA"/>
</dbReference>
<reference evidence="1 2" key="1">
    <citation type="submission" date="2023-12" db="EMBL/GenBank/DDBJ databases">
        <title>Baltic Sea Cyanobacteria.</title>
        <authorList>
            <person name="Delbaje E."/>
            <person name="Fewer D.P."/>
            <person name="Shishido T.K."/>
        </authorList>
    </citation>
    <scope>NUCLEOTIDE SEQUENCE [LARGE SCALE GENOMIC DNA]</scope>
    <source>
        <strain evidence="1 2">UHCC-0300</strain>
    </source>
</reference>
<sequence>MIGAKFRSSIHWFQSWLSQAKTTNPANVLNKPPDDLIQHFSQKLGQLSHPQEYRTAIQETLASALADWQQNVTSANSLVILGCSVEPIAEIMQESLTDEFSKGCKIIYPLAQCQRSPNCSSLEKAISQALCDEPESQAADYESDANQELTQRQTLVVIPSLADCFLRCIEGWEGIEFLQNTVIKDKSRFWLIGCTYSAWTFLDEVCQVSAYLEQVHPLPKLNGDALQKWLVPVTEELNLDDSDEDTKKNYWKSLASLASGVGSVAAQLWLQGLRIPTGDISDAVSESQSTLTSEGVTLEIPVNLQQTKPILPSLPDLTPTDRYLLHSLLLHGEMTRSHLALSLGENEQIVRSRVQMLQRAGVIVQQRDQLNIYPAYYPSLKIELINNNFLIGKD</sequence>
<name>A0ABU5U9M9_9CYAN</name>
<evidence type="ECO:0008006" key="3">
    <source>
        <dbReference type="Google" id="ProtNLM"/>
    </source>
</evidence>
<keyword evidence="2" id="KW-1185">Reference proteome</keyword>
<organism evidence="1 2">
    <name type="scientific">Nodularia harveyana UHCC-0300</name>
    <dbReference type="NCBI Taxonomy" id="2974287"/>
    <lineage>
        <taxon>Bacteria</taxon>
        <taxon>Bacillati</taxon>
        <taxon>Cyanobacteriota</taxon>
        <taxon>Cyanophyceae</taxon>
        <taxon>Nostocales</taxon>
        <taxon>Nodulariaceae</taxon>
        <taxon>Nodularia</taxon>
    </lineage>
</organism>
<dbReference type="RefSeq" id="WP_323194562.1">
    <property type="nucleotide sequence ID" value="NZ_JAYGHG010000002.1"/>
</dbReference>
<proteinExistence type="predicted"/>
<dbReference type="SUPFAM" id="SSF46785">
    <property type="entry name" value="Winged helix' DNA-binding domain"/>
    <property type="match status" value="1"/>
</dbReference>
<accession>A0ABU5U9M9</accession>
<dbReference type="Proteomes" id="UP001302120">
    <property type="component" value="Unassembled WGS sequence"/>
</dbReference>
<dbReference type="InterPro" id="IPR036390">
    <property type="entry name" value="WH_DNA-bd_sf"/>
</dbReference>